<reference evidence="1" key="2">
    <citation type="submission" date="2021-12" db="EMBL/GenBank/DDBJ databases">
        <title>Black yeast isolated from Biological Soil Crust.</title>
        <authorList>
            <person name="Kurbessoian T."/>
        </authorList>
    </citation>
    <scope>NUCLEOTIDE SEQUENCE</scope>
    <source>
        <strain evidence="1">CCFEE 5208</strain>
    </source>
</reference>
<sequence length="200" mass="21266">MAAQPSPSTTPALPILTSVLEEFAARLNIDGSSRILVTDPTLAHHLVEMTRPIATAYGPKFTIAVANGPTQTPTATGGEDLGPNVTTELITALESKMDHFTHALADVSLASGKTCMEIMKWARYALQPKGILVAVALLKTAEGRELGERLRGESKGRVGGLGDVLDFAGFERGKVRVMERGEGEGKAEVVLAMKWDQLTA</sequence>
<gene>
    <name evidence="3" type="ORF">B0A54_17170</name>
    <name evidence="1" type="ORF">LTR82_008238</name>
    <name evidence="2" type="ORF">LTR91_009609</name>
</gene>
<proteinExistence type="predicted"/>
<evidence type="ECO:0000313" key="3">
    <source>
        <dbReference type="EMBL" id="TKA26414.1"/>
    </source>
</evidence>
<dbReference type="EMBL" id="NAJP01000139">
    <property type="protein sequence ID" value="TKA26414.1"/>
    <property type="molecule type" value="Genomic_DNA"/>
</dbReference>
<evidence type="ECO:0000313" key="1">
    <source>
        <dbReference type="EMBL" id="KAK0320919.1"/>
    </source>
</evidence>
<dbReference type="Proteomes" id="UP000310066">
    <property type="component" value="Unassembled WGS sequence"/>
</dbReference>
<name>A0A4U0TVW2_9PEZI</name>
<keyword evidence="5" id="KW-1185">Reference proteome</keyword>
<dbReference type="Proteomes" id="UP001168146">
    <property type="component" value="Unassembled WGS sequence"/>
</dbReference>
<dbReference type="Proteomes" id="UP001175353">
    <property type="component" value="Unassembled WGS sequence"/>
</dbReference>
<reference evidence="3 4" key="1">
    <citation type="submission" date="2017-03" db="EMBL/GenBank/DDBJ databases">
        <title>Genomes of endolithic fungi from Antarctica.</title>
        <authorList>
            <person name="Coleine C."/>
            <person name="Masonjones S."/>
            <person name="Stajich J.E."/>
        </authorList>
    </citation>
    <scope>NUCLEOTIDE SEQUENCE [LARGE SCALE GENOMIC DNA]</scope>
    <source>
        <strain evidence="3 4">CCFEE 5311</strain>
    </source>
</reference>
<protein>
    <submittedName>
        <fullName evidence="3">Uncharacterized protein</fullName>
    </submittedName>
</protein>
<dbReference type="EMBL" id="JAUJLE010000079">
    <property type="protein sequence ID" value="KAK0988377.1"/>
    <property type="molecule type" value="Genomic_DNA"/>
</dbReference>
<comment type="caution">
    <text evidence="3">The sequence shown here is derived from an EMBL/GenBank/DDBJ whole genome shotgun (WGS) entry which is preliminary data.</text>
</comment>
<evidence type="ECO:0000313" key="4">
    <source>
        <dbReference type="Proteomes" id="UP000310066"/>
    </source>
</evidence>
<evidence type="ECO:0000313" key="2">
    <source>
        <dbReference type="EMBL" id="KAK0988377.1"/>
    </source>
</evidence>
<dbReference type="OrthoDB" id="3893917at2759"/>
<reference evidence="2" key="3">
    <citation type="submission" date="2023-06" db="EMBL/GenBank/DDBJ databases">
        <title>Black Yeasts Isolated from many extreme environments.</title>
        <authorList>
            <person name="Coleine C."/>
            <person name="Stajich J.E."/>
            <person name="Selbmann L."/>
        </authorList>
    </citation>
    <scope>NUCLEOTIDE SEQUENCE</scope>
    <source>
        <strain evidence="2">CCFEE 5200</strain>
    </source>
</reference>
<dbReference type="EMBL" id="JASUXU010000023">
    <property type="protein sequence ID" value="KAK0320919.1"/>
    <property type="molecule type" value="Genomic_DNA"/>
</dbReference>
<accession>A0A4U0TVW2</accession>
<organism evidence="3 4">
    <name type="scientific">Friedmanniomyces endolithicus</name>
    <dbReference type="NCBI Taxonomy" id="329885"/>
    <lineage>
        <taxon>Eukaryota</taxon>
        <taxon>Fungi</taxon>
        <taxon>Dikarya</taxon>
        <taxon>Ascomycota</taxon>
        <taxon>Pezizomycotina</taxon>
        <taxon>Dothideomycetes</taxon>
        <taxon>Dothideomycetidae</taxon>
        <taxon>Mycosphaerellales</taxon>
        <taxon>Teratosphaeriaceae</taxon>
        <taxon>Friedmanniomyces</taxon>
    </lineage>
</organism>
<evidence type="ECO:0000313" key="5">
    <source>
        <dbReference type="Proteomes" id="UP001175353"/>
    </source>
</evidence>
<dbReference type="AlphaFoldDB" id="A0A4U0TVW2"/>